<dbReference type="AlphaFoldDB" id="A0A7C3SLQ4"/>
<dbReference type="SUPFAM" id="SSF161098">
    <property type="entry name" value="MetI-like"/>
    <property type="match status" value="1"/>
</dbReference>
<protein>
    <submittedName>
        <fullName evidence="7">ABC transporter permease subunit</fullName>
    </submittedName>
</protein>
<evidence type="ECO:0000256" key="3">
    <source>
        <dbReference type="ARBA" id="ARBA00022989"/>
    </source>
</evidence>
<keyword evidence="5" id="KW-0813">Transport</keyword>
<feature type="transmembrane region" description="Helical" evidence="5">
    <location>
        <begin position="72"/>
        <end position="93"/>
    </location>
</feature>
<evidence type="ECO:0000259" key="6">
    <source>
        <dbReference type="PROSITE" id="PS50928"/>
    </source>
</evidence>
<dbReference type="CDD" id="cd06261">
    <property type="entry name" value="TM_PBP2"/>
    <property type="match status" value="1"/>
</dbReference>
<comment type="subcellular location">
    <subcellularLocation>
        <location evidence="5">Cell membrane</location>
        <topology evidence="5">Multi-pass membrane protein</topology>
    </subcellularLocation>
    <subcellularLocation>
        <location evidence="1">Membrane</location>
        <topology evidence="1">Multi-pass membrane protein</topology>
    </subcellularLocation>
</comment>
<evidence type="ECO:0000256" key="1">
    <source>
        <dbReference type="ARBA" id="ARBA00004141"/>
    </source>
</evidence>
<dbReference type="PROSITE" id="PS50928">
    <property type="entry name" value="ABC_TM1"/>
    <property type="match status" value="1"/>
</dbReference>
<feature type="transmembrane region" description="Helical" evidence="5">
    <location>
        <begin position="138"/>
        <end position="156"/>
    </location>
</feature>
<feature type="transmembrane region" description="Helical" evidence="5">
    <location>
        <begin position="253"/>
        <end position="271"/>
    </location>
</feature>
<organism evidence="7">
    <name type="scientific">Thermofilum pendens</name>
    <dbReference type="NCBI Taxonomy" id="2269"/>
    <lineage>
        <taxon>Archaea</taxon>
        <taxon>Thermoproteota</taxon>
        <taxon>Thermoprotei</taxon>
        <taxon>Thermofilales</taxon>
        <taxon>Thermofilaceae</taxon>
        <taxon>Thermofilum</taxon>
    </lineage>
</organism>
<accession>A0A7C3SLQ4</accession>
<evidence type="ECO:0000256" key="4">
    <source>
        <dbReference type="ARBA" id="ARBA00023136"/>
    </source>
</evidence>
<dbReference type="GO" id="GO:0055085">
    <property type="term" value="P:transmembrane transport"/>
    <property type="evidence" value="ECO:0007669"/>
    <property type="project" value="InterPro"/>
</dbReference>
<keyword evidence="3 5" id="KW-1133">Transmembrane helix</keyword>
<comment type="similarity">
    <text evidence="5">Belongs to the binding-protein-dependent transport system permease family.</text>
</comment>
<keyword evidence="2 5" id="KW-0812">Transmembrane</keyword>
<dbReference type="EMBL" id="DTIB01000103">
    <property type="protein sequence ID" value="HGB25530.1"/>
    <property type="molecule type" value="Genomic_DNA"/>
</dbReference>
<comment type="caution">
    <text evidence="7">The sequence shown here is derived from an EMBL/GenBank/DDBJ whole genome shotgun (WGS) entry which is preliminary data.</text>
</comment>
<feature type="domain" description="ABC transmembrane type-1" evidence="6">
    <location>
        <begin position="70"/>
        <end position="276"/>
    </location>
</feature>
<reference evidence="7" key="1">
    <citation type="journal article" date="2020" name="mSystems">
        <title>Genome- and Community-Level Interaction Insights into Carbon Utilization and Element Cycling Functions of Hydrothermarchaeota in Hydrothermal Sediment.</title>
        <authorList>
            <person name="Zhou Z."/>
            <person name="Liu Y."/>
            <person name="Xu W."/>
            <person name="Pan J."/>
            <person name="Luo Z.H."/>
            <person name="Li M."/>
        </authorList>
    </citation>
    <scope>NUCLEOTIDE SEQUENCE [LARGE SCALE GENOMIC DNA]</scope>
    <source>
        <strain evidence="7">SpSt-8</strain>
    </source>
</reference>
<dbReference type="PANTHER" id="PTHR42922:SF1">
    <property type="entry name" value="PHOSPHATE TRANSPORT SYSTEM PERMEASE PROTEIN PSTA"/>
    <property type="match status" value="1"/>
</dbReference>
<dbReference type="InterPro" id="IPR000515">
    <property type="entry name" value="MetI-like"/>
</dbReference>
<proteinExistence type="inferred from homology"/>
<dbReference type="GO" id="GO:0005886">
    <property type="term" value="C:plasma membrane"/>
    <property type="evidence" value="ECO:0007669"/>
    <property type="project" value="UniProtKB-SubCell"/>
</dbReference>
<name>A0A7C3SLQ4_THEPE</name>
<feature type="transmembrane region" description="Helical" evidence="5">
    <location>
        <begin position="183"/>
        <end position="205"/>
    </location>
</feature>
<dbReference type="InterPro" id="IPR051408">
    <property type="entry name" value="Phosphate_transprt_permease"/>
</dbReference>
<evidence type="ECO:0000256" key="5">
    <source>
        <dbReference type="RuleBase" id="RU363032"/>
    </source>
</evidence>
<gene>
    <name evidence="7" type="ORF">ENV88_05815</name>
</gene>
<evidence type="ECO:0000256" key="2">
    <source>
        <dbReference type="ARBA" id="ARBA00022692"/>
    </source>
</evidence>
<dbReference type="Pfam" id="PF00528">
    <property type="entry name" value="BPD_transp_1"/>
    <property type="match status" value="1"/>
</dbReference>
<dbReference type="InterPro" id="IPR035906">
    <property type="entry name" value="MetI-like_sf"/>
</dbReference>
<sequence>MKLRSIRRKLADRAVHLLTAASALAILGVVGHILLSAVVEGLPALLLGASFLLEPPGPPGGDVGGVGPSLAGTLVTVVIATLASAALGIPAGVMLSEERGSPLAKAAEKAVELIAESPSIVVGLVVFTLLVVPMRRPSALAAAVSLGVVALPYVAAQVRESLAAIPLAYREAAFSLGLRKWEAVFLVLLPMNARGVATAVLLGSMRALGETAPVLFTAGAAFHAFHGIDKPSSTLSLLIFLFAGTPYENWRRLAWGAVLLLTLLSASLAFATRRLAGRVRM</sequence>
<keyword evidence="4 5" id="KW-0472">Membrane</keyword>
<dbReference type="PANTHER" id="PTHR42922">
    <property type="entry name" value="PHOSPHATE TRANSPORT SYSTEM PERMEASE PROTEIN PSTA"/>
    <property type="match status" value="1"/>
</dbReference>
<feature type="transmembrane region" description="Helical" evidence="5">
    <location>
        <begin position="113"/>
        <end position="132"/>
    </location>
</feature>
<dbReference type="Gene3D" id="1.10.3720.10">
    <property type="entry name" value="MetI-like"/>
    <property type="match status" value="1"/>
</dbReference>
<evidence type="ECO:0000313" key="7">
    <source>
        <dbReference type="EMBL" id="HGB25530.1"/>
    </source>
</evidence>